<evidence type="ECO:0000256" key="2">
    <source>
        <dbReference type="SAM" id="MobiDB-lite"/>
    </source>
</evidence>
<feature type="compositionally biased region" description="Polar residues" evidence="2">
    <location>
        <begin position="94"/>
        <end position="103"/>
    </location>
</feature>
<accession>A0A6G0XWK4</accession>
<dbReference type="VEuPathDB" id="FungiDB:AeMF1_003118"/>
<feature type="region of interest" description="Disordered" evidence="2">
    <location>
        <begin position="537"/>
        <end position="567"/>
    </location>
</feature>
<protein>
    <submittedName>
        <fullName evidence="3">Uncharacterized protein</fullName>
    </submittedName>
</protein>
<feature type="coiled-coil region" evidence="1">
    <location>
        <begin position="164"/>
        <end position="212"/>
    </location>
</feature>
<evidence type="ECO:0000256" key="1">
    <source>
        <dbReference type="SAM" id="Coils"/>
    </source>
</evidence>
<dbReference type="EMBL" id="VJMJ01000003">
    <property type="protein sequence ID" value="KAF0745088.1"/>
    <property type="molecule type" value="Genomic_DNA"/>
</dbReference>
<sequence length="680" mass="77153">MADGLEQVKWSKRPPSLASIASLKAELDTFLPLHEKEYFDDVVRHKQCEFTRAIAAKRRLQRLEHPESAPRTSLPTSVKHTFSKTLATTELGRTMQSSQSAPTLTEEKAPPTHETSLELDHMLEREVHAEKHRKAMELFMIKLESEAAMWKKKYADEVVHSMESAAMAQEAANLRLKNAALERQLKDAIAATHQLQDELESVQAALATTQRTTQALAMDVLDQTRLTNNEFEERLVQEQLTSAELRDVVQQCMRRMDDLTRKELDVIATAVAAPPPTVDPRKRSSRRTIQVDERPMMLRGSADYMLVCPWMIYGAQFRRLNHQEALPLEFQERMWQSRSDAFEHERWVRVVTARCSLEDSSLRLWDAAAVLDTTNSLWLDKRIDDLRRGALKLPPQSLPKFASSWFLHKYKDLHAASAQLYLYTVGLVEHKAAHARVQVMAALLGLTNVKCYLPRLADCALRVLTTLVPLQSLAGILASSTTRSIGYDLPTVESALADVFSNAADMARPFDRVQLSPESRERLAEILTDAVAKARHHAADDDGNTSPRNGFATHRTTTTTSSHSSMRRRTSAKRIVLPLEVVLELVVHVWFYQTAQDMDAFVDGMLAEDSSETMDYGEFKSMCVAMFPREFHEHELLEIYETAAALQAYLSPEQSFSRVEIRHLARMLLARGYTYPATRK</sequence>
<dbReference type="AlphaFoldDB" id="A0A6G0XWK4"/>
<gene>
    <name evidence="3" type="ORF">Ae201684_000660</name>
</gene>
<organism evidence="3 4">
    <name type="scientific">Aphanomyces euteiches</name>
    <dbReference type="NCBI Taxonomy" id="100861"/>
    <lineage>
        <taxon>Eukaryota</taxon>
        <taxon>Sar</taxon>
        <taxon>Stramenopiles</taxon>
        <taxon>Oomycota</taxon>
        <taxon>Saprolegniomycetes</taxon>
        <taxon>Saprolegniales</taxon>
        <taxon>Verrucalvaceae</taxon>
        <taxon>Aphanomyces</taxon>
    </lineage>
</organism>
<proteinExistence type="predicted"/>
<dbReference type="Proteomes" id="UP000481153">
    <property type="component" value="Unassembled WGS sequence"/>
</dbReference>
<feature type="compositionally biased region" description="Low complexity" evidence="2">
    <location>
        <begin position="553"/>
        <end position="564"/>
    </location>
</feature>
<feature type="region of interest" description="Disordered" evidence="2">
    <location>
        <begin position="91"/>
        <end position="112"/>
    </location>
</feature>
<comment type="caution">
    <text evidence="3">The sequence shown here is derived from an EMBL/GenBank/DDBJ whole genome shotgun (WGS) entry which is preliminary data.</text>
</comment>
<name>A0A6G0XWK4_9STRA</name>
<keyword evidence="1" id="KW-0175">Coiled coil</keyword>
<reference evidence="3 4" key="1">
    <citation type="submission" date="2019-07" db="EMBL/GenBank/DDBJ databases">
        <title>Genomics analysis of Aphanomyces spp. identifies a new class of oomycete effector associated with host adaptation.</title>
        <authorList>
            <person name="Gaulin E."/>
        </authorList>
    </citation>
    <scope>NUCLEOTIDE SEQUENCE [LARGE SCALE GENOMIC DNA]</scope>
    <source>
        <strain evidence="3 4">ATCC 201684</strain>
    </source>
</reference>
<evidence type="ECO:0000313" key="4">
    <source>
        <dbReference type="Proteomes" id="UP000481153"/>
    </source>
</evidence>
<keyword evidence="4" id="KW-1185">Reference proteome</keyword>
<evidence type="ECO:0000313" key="3">
    <source>
        <dbReference type="EMBL" id="KAF0745088.1"/>
    </source>
</evidence>